<protein>
    <submittedName>
        <fullName evidence="1">Uncharacterized protein</fullName>
    </submittedName>
</protein>
<sequence>MPQQWQVARKGPDGVLYVNNNSTSLVQVRPSSPVHFKIAQNNTYFEYKGPSESNTTYRAVDILQTIAKKRCRFQFIIFVIAVELILIFPKDRLAMVMVLKRGWGLHSGLDGTVTYLSTRGEGSFMAETPANSPHAAKLAQVALSIQEGRPRGKSGSGPARATITEGFSRPQIQYGANVPGTAAYAQYDDDSLQQANAQHTVSSPRYHTASEGAAARDGNCPCCHAIPQSHRRSLFHAVTSHEDNEPDTASVASAATMASSATAVSSIHMGSFNDSYDPRHPPTHHGAYEQPQVPVPDHLSRQVQRSSVHTTPHVTKYTTETTTAYQVDSGKGKLYVSAPIGSNEGRLFDTIADAHSVRSQSQSYDNKEVTRGHRSKEAKRGWRW</sequence>
<accession>A0ACC1P922</accession>
<evidence type="ECO:0000313" key="2">
    <source>
        <dbReference type="Proteomes" id="UP001143856"/>
    </source>
</evidence>
<name>A0ACC1P922_9PEZI</name>
<dbReference type="Proteomes" id="UP001143856">
    <property type="component" value="Unassembled WGS sequence"/>
</dbReference>
<organism evidence="1 2">
    <name type="scientific">Xylaria curta</name>
    <dbReference type="NCBI Taxonomy" id="42375"/>
    <lineage>
        <taxon>Eukaryota</taxon>
        <taxon>Fungi</taxon>
        <taxon>Dikarya</taxon>
        <taxon>Ascomycota</taxon>
        <taxon>Pezizomycotina</taxon>
        <taxon>Sordariomycetes</taxon>
        <taxon>Xylariomycetidae</taxon>
        <taxon>Xylariales</taxon>
        <taxon>Xylariaceae</taxon>
        <taxon>Xylaria</taxon>
    </lineage>
</organism>
<gene>
    <name evidence="1" type="ORF">NUW58_g4404</name>
</gene>
<evidence type="ECO:0000313" key="1">
    <source>
        <dbReference type="EMBL" id="KAJ2987612.1"/>
    </source>
</evidence>
<dbReference type="EMBL" id="JAPDGR010000763">
    <property type="protein sequence ID" value="KAJ2987612.1"/>
    <property type="molecule type" value="Genomic_DNA"/>
</dbReference>
<reference evidence="1" key="1">
    <citation type="submission" date="2022-10" db="EMBL/GenBank/DDBJ databases">
        <title>Genome Sequence of Xylaria curta.</title>
        <authorList>
            <person name="Buettner E."/>
        </authorList>
    </citation>
    <scope>NUCLEOTIDE SEQUENCE</scope>
    <source>
        <strain evidence="1">Babe10</strain>
    </source>
</reference>
<proteinExistence type="predicted"/>
<comment type="caution">
    <text evidence="1">The sequence shown here is derived from an EMBL/GenBank/DDBJ whole genome shotgun (WGS) entry which is preliminary data.</text>
</comment>
<keyword evidence="2" id="KW-1185">Reference proteome</keyword>